<sequence>MVTAQINAVSPAVSSKAKVQSVKADGSFSDILGKESAASASKGGAKESKGNNSIVSEKYYKEDSKVEADSNQTTNKPNDKMNTDKKNEAYKAKDDSYKTTKDSSLETAVEETKSGEGQDEKAKSLMAILASMFTQISNNTGIDETTVKDYIATNNLTSADLLDINSWKGLVTEANGLTDISAILTNDEAFKDLGNISDIINAHLAEMGQMTSGMTEGVTDEAQIPQTIVIPEEVAVKTDELLTKFVKAENVETAAPKEDETSGKEVDETGSAEELATFSAMADKNAVAGAHTQSGFEQSSSNSRGNNQTTAVEGVSAPAHNIFDNIAANIEKLEGTNSLPEGTTTRDILNQVTSQIKNLHAPDRTSLEFLLTPAMLGKVAVNVSSKNGILQAEFRVENAQAKAALESQIADLKLNFENQGLKVSEVSVMISENGIGSNDQGKNTGEEGKKNSGKRNRSFAIDGEDAIDYALTSPEDAIRAYTDGDTGSNINLGA</sequence>
<feature type="compositionally biased region" description="Low complexity" evidence="1">
    <location>
        <begin position="34"/>
        <end position="43"/>
    </location>
</feature>
<evidence type="ECO:0000256" key="1">
    <source>
        <dbReference type="SAM" id="MobiDB-lite"/>
    </source>
</evidence>
<feature type="region of interest" description="Disordered" evidence="1">
    <location>
        <begin position="1"/>
        <end position="120"/>
    </location>
</feature>
<dbReference type="Proteomes" id="UP000604730">
    <property type="component" value="Unassembled WGS sequence"/>
</dbReference>
<evidence type="ECO:0000313" key="4">
    <source>
        <dbReference type="Proteomes" id="UP000604730"/>
    </source>
</evidence>
<proteinExistence type="predicted"/>
<name>A0ABS1IYD6_9FIRM</name>
<accession>A0ABS1IYD6</accession>
<keyword evidence="3" id="KW-0966">Cell projection</keyword>
<keyword evidence="3" id="KW-0282">Flagellum</keyword>
<dbReference type="InterPro" id="IPR021136">
    <property type="entry name" value="Flagellar_hook_control-like_C"/>
</dbReference>
<gene>
    <name evidence="3" type="ORF">JJN12_02920</name>
</gene>
<comment type="caution">
    <text evidence="3">The sequence shown here is derived from an EMBL/GenBank/DDBJ whole genome shotgun (WGS) entry which is preliminary data.</text>
</comment>
<protein>
    <submittedName>
        <fullName evidence="3">Flagellar hook-length control protein FliK</fullName>
    </submittedName>
</protein>
<evidence type="ECO:0000313" key="3">
    <source>
        <dbReference type="EMBL" id="MBK5896740.1"/>
    </source>
</evidence>
<keyword evidence="3" id="KW-0969">Cilium</keyword>
<dbReference type="RefSeq" id="WP_208428297.1">
    <property type="nucleotide sequence ID" value="NZ_JAEPRJ010000001.1"/>
</dbReference>
<dbReference type="EMBL" id="JAEPRJ010000001">
    <property type="protein sequence ID" value="MBK5896740.1"/>
    <property type="molecule type" value="Genomic_DNA"/>
</dbReference>
<feature type="region of interest" description="Disordered" evidence="1">
    <location>
        <begin position="288"/>
        <end position="310"/>
    </location>
</feature>
<feature type="compositionally biased region" description="Basic and acidic residues" evidence="1">
    <location>
        <begin position="58"/>
        <end position="68"/>
    </location>
</feature>
<feature type="region of interest" description="Disordered" evidence="1">
    <location>
        <begin position="433"/>
        <end position="457"/>
    </location>
</feature>
<evidence type="ECO:0000259" key="2">
    <source>
        <dbReference type="Pfam" id="PF02120"/>
    </source>
</evidence>
<keyword evidence="4" id="KW-1185">Reference proteome</keyword>
<dbReference type="CDD" id="cd17470">
    <property type="entry name" value="T3SS_Flik_C"/>
    <property type="match status" value="1"/>
</dbReference>
<dbReference type="InterPro" id="IPR038610">
    <property type="entry name" value="FliK-like_C_sf"/>
</dbReference>
<organism evidence="3 4">
    <name type="scientific">Catonella massiliensis</name>
    <dbReference type="NCBI Taxonomy" id="2799636"/>
    <lineage>
        <taxon>Bacteria</taxon>
        <taxon>Bacillati</taxon>
        <taxon>Bacillota</taxon>
        <taxon>Clostridia</taxon>
        <taxon>Lachnospirales</taxon>
        <taxon>Lachnospiraceae</taxon>
        <taxon>Catonella</taxon>
    </lineage>
</organism>
<feature type="compositionally biased region" description="Basic and acidic residues" evidence="1">
    <location>
        <begin position="77"/>
        <end position="120"/>
    </location>
</feature>
<feature type="compositionally biased region" description="Polar residues" evidence="1">
    <location>
        <begin position="291"/>
        <end position="310"/>
    </location>
</feature>
<dbReference type="Pfam" id="PF02120">
    <property type="entry name" value="Flg_hook"/>
    <property type="match status" value="1"/>
</dbReference>
<feature type="compositionally biased region" description="Polar residues" evidence="1">
    <location>
        <begin position="434"/>
        <end position="443"/>
    </location>
</feature>
<dbReference type="Gene3D" id="3.30.750.140">
    <property type="match status" value="1"/>
</dbReference>
<feature type="domain" description="Flagellar hook-length control protein-like C-terminal" evidence="2">
    <location>
        <begin position="355"/>
        <end position="431"/>
    </location>
</feature>
<reference evidence="3 4" key="1">
    <citation type="submission" date="2021-01" db="EMBL/GenBank/DDBJ databases">
        <title>Isolation and description of Catonella massiliensis sp. nov., a novel Catonella species, isolated from a stable periodontitis subject.</title>
        <authorList>
            <person name="Antezack A."/>
            <person name="Boxberger M."/>
            <person name="La Scola B."/>
            <person name="Monnet-Corti V."/>
        </authorList>
    </citation>
    <scope>NUCLEOTIDE SEQUENCE [LARGE SCALE GENOMIC DNA]</scope>
    <source>
        <strain evidence="3 4">Marseille-Q4567</strain>
    </source>
</reference>